<keyword evidence="1" id="KW-0521">NADP</keyword>
<evidence type="ECO:0000256" key="1">
    <source>
        <dbReference type="HAMAP-Rule" id="MF_01408"/>
    </source>
</evidence>
<dbReference type="EC" id="2.1.1.148" evidence="1"/>
<comment type="catalytic activity">
    <reaction evidence="1">
        <text>dUMP + (6R)-5,10-methylene-5,6,7,8-tetrahydrofolate + NADPH + H(+) = dTMP + (6S)-5,6,7,8-tetrahydrofolate + NADP(+)</text>
        <dbReference type="Rhea" id="RHEA:29043"/>
        <dbReference type="ChEBI" id="CHEBI:15378"/>
        <dbReference type="ChEBI" id="CHEBI:15636"/>
        <dbReference type="ChEBI" id="CHEBI:57453"/>
        <dbReference type="ChEBI" id="CHEBI:57783"/>
        <dbReference type="ChEBI" id="CHEBI:58349"/>
        <dbReference type="ChEBI" id="CHEBI:63528"/>
        <dbReference type="ChEBI" id="CHEBI:246422"/>
        <dbReference type="EC" id="2.1.1.148"/>
    </reaction>
</comment>
<gene>
    <name evidence="1" type="primary">thyX</name>
    <name evidence="2" type="ordered locus">Metme_0048</name>
</gene>
<dbReference type="STRING" id="857087.Metme_0048"/>
<dbReference type="PANTHER" id="PTHR34934:SF1">
    <property type="entry name" value="FLAVIN-DEPENDENT THYMIDYLATE SYNTHASE"/>
    <property type="match status" value="1"/>
</dbReference>
<keyword evidence="1" id="KW-0285">Flavoprotein</keyword>
<feature type="active site" description="Involved in ionization of N3 of dUMP, leading to its activation" evidence="1">
    <location>
        <position position="208"/>
    </location>
</feature>
<feature type="binding site" evidence="1">
    <location>
        <position position="203"/>
    </location>
    <ligand>
        <name>FAD</name>
        <dbReference type="ChEBI" id="CHEBI:57692"/>
        <note>ligand shared between neighboring subunits</note>
    </ligand>
</feature>
<dbReference type="Pfam" id="PF02511">
    <property type="entry name" value="Thy1"/>
    <property type="match status" value="1"/>
</dbReference>
<dbReference type="HAMAP" id="MF_01408">
    <property type="entry name" value="ThyX"/>
    <property type="match status" value="1"/>
</dbReference>
<comment type="subunit">
    <text evidence="1">Homotetramer.</text>
</comment>
<comment type="caution">
    <text evidence="1">Lacks conserved residue(s) required for the propagation of feature annotation.</text>
</comment>
<dbReference type="eggNOG" id="COG1351">
    <property type="taxonomic scope" value="Bacteria"/>
</dbReference>
<dbReference type="InterPro" id="IPR003669">
    <property type="entry name" value="Thymidylate_synthase_ThyX"/>
</dbReference>
<comment type="pathway">
    <text evidence="1">Pyrimidine metabolism; dTTP biosynthesis.</text>
</comment>
<feature type="binding site" evidence="1">
    <location>
        <position position="208"/>
    </location>
    <ligand>
        <name>dUMP</name>
        <dbReference type="ChEBI" id="CHEBI:246422"/>
        <note>ligand shared between dimeric partners</note>
    </ligand>
</feature>
<dbReference type="InterPro" id="IPR036098">
    <property type="entry name" value="Thymidylate_synthase_ThyX_sf"/>
</dbReference>
<keyword evidence="1" id="KW-0489">Methyltransferase</keyword>
<comment type="similarity">
    <text evidence="1">Belongs to the thymidylate synthase ThyX family.</text>
</comment>
<reference evidence="2 3" key="1">
    <citation type="journal article" date="2011" name="J. Bacteriol.">
        <title>Complete Genome Sequence of the Aerobic Marine Methanotroph Methylomonas methanica MC09.</title>
        <authorList>
            <person name="Boden R."/>
            <person name="Cunliffe M."/>
            <person name="Scanlan J."/>
            <person name="Moussard H."/>
            <person name="Kits K.D."/>
            <person name="Klotz M.G."/>
            <person name="Jetten M.S."/>
            <person name="Vuilleumier S."/>
            <person name="Han J."/>
            <person name="Peters L."/>
            <person name="Mikhailova N."/>
            <person name="Teshima H."/>
            <person name="Tapia R."/>
            <person name="Kyrpides N."/>
            <person name="Ivanova N."/>
            <person name="Pagani I."/>
            <person name="Cheng J.F."/>
            <person name="Goodwin L."/>
            <person name="Han C."/>
            <person name="Hauser L."/>
            <person name="Land M.L."/>
            <person name="Lapidus A."/>
            <person name="Lucas S."/>
            <person name="Pitluck S."/>
            <person name="Woyke T."/>
            <person name="Stein L."/>
            <person name="Murrell J.C."/>
        </authorList>
    </citation>
    <scope>NUCLEOTIDE SEQUENCE [LARGE SCALE GENOMIC DNA]</scope>
    <source>
        <strain evidence="2 3">MC09</strain>
    </source>
</reference>
<protein>
    <recommendedName>
        <fullName evidence="1">Flavin-dependent thymidylate synthase</fullName>
        <shortName evidence="1">FDTS</shortName>
        <ecNumber evidence="1">2.1.1.148</ecNumber>
    </recommendedName>
    <alternativeName>
        <fullName evidence="1">FAD-dependent thymidylate synthase</fullName>
    </alternativeName>
    <alternativeName>
        <fullName evidence="1">Thymidylate synthase ThyX</fullName>
        <shortName evidence="1">TS</shortName>
        <shortName evidence="1">TSase</shortName>
    </alternativeName>
</protein>
<comment type="function">
    <text evidence="1">Catalyzes the reductive methylation of 2'-deoxyuridine-5'-monophosphate (dUMP) to 2'-deoxythymidine-5'-monophosphate (dTMP) while utilizing 5,10-methylenetetrahydrofolate (mTHF) as the methyl donor, and NADPH and FADH(2) as the reductant.</text>
</comment>
<dbReference type="AlphaFoldDB" id="F9ZX41"/>
<feature type="binding site" evidence="1">
    <location>
        <position position="76"/>
    </location>
    <ligand>
        <name>FAD</name>
        <dbReference type="ChEBI" id="CHEBI:57692"/>
        <note>ligand shared between neighboring subunits</note>
    </ligand>
</feature>
<keyword evidence="1" id="KW-0274">FAD</keyword>
<organism evidence="2 3">
    <name type="scientific">Methylomonas methanica (strain DSM 25384 / MC09)</name>
    <dbReference type="NCBI Taxonomy" id="857087"/>
    <lineage>
        <taxon>Bacteria</taxon>
        <taxon>Pseudomonadati</taxon>
        <taxon>Pseudomonadota</taxon>
        <taxon>Gammaproteobacteria</taxon>
        <taxon>Methylococcales</taxon>
        <taxon>Methylococcaceae</taxon>
        <taxon>Methylomonas</taxon>
    </lineage>
</organism>
<dbReference type="GO" id="GO:0050660">
    <property type="term" value="F:flavin adenine dinucleotide binding"/>
    <property type="evidence" value="ECO:0007669"/>
    <property type="project" value="UniProtKB-UniRule"/>
</dbReference>
<dbReference type="GO" id="GO:0004799">
    <property type="term" value="F:thymidylate synthase activity"/>
    <property type="evidence" value="ECO:0007669"/>
    <property type="project" value="TreeGrafter"/>
</dbReference>
<keyword evidence="3" id="KW-1185">Reference proteome</keyword>
<proteinExistence type="inferred from homology"/>
<comment type="cofactor">
    <cofactor evidence="1">
        <name>FAD</name>
        <dbReference type="ChEBI" id="CHEBI:57692"/>
    </cofactor>
    <text evidence="1">Binds 4 FAD per tetramer. Each FAD binding site is formed by three monomers.</text>
</comment>
<dbReference type="GO" id="GO:0006231">
    <property type="term" value="P:dTMP biosynthetic process"/>
    <property type="evidence" value="ECO:0007669"/>
    <property type="project" value="UniProtKB-UniRule"/>
</dbReference>
<dbReference type="Gene3D" id="6.10.140.450">
    <property type="match status" value="1"/>
</dbReference>
<dbReference type="GO" id="GO:0050797">
    <property type="term" value="F:thymidylate synthase (FAD) activity"/>
    <property type="evidence" value="ECO:0007669"/>
    <property type="project" value="UniProtKB-UniRule"/>
</dbReference>
<reference evidence="3" key="3">
    <citation type="submission" date="2011-05" db="EMBL/GenBank/DDBJ databases">
        <title>Complete sequence of Methylomonas methanica MC09.</title>
        <authorList>
            <consortium name="US DOE Joint Genome Institute"/>
            <person name="Lucas S."/>
            <person name="Han J."/>
            <person name="Lapidus A."/>
            <person name="Cheng J.-F."/>
            <person name="Goodwin L."/>
            <person name="Pitluck S."/>
            <person name="Peters L."/>
            <person name="Mikhailova N."/>
            <person name="Teshima H."/>
            <person name="Han C."/>
            <person name="Tapia R."/>
            <person name="Land M."/>
            <person name="Hauser L."/>
            <person name="Kyrpides N."/>
            <person name="Ivanova N."/>
            <person name="Pagani I."/>
            <person name="Stein L."/>
            <person name="Woyke T."/>
        </authorList>
    </citation>
    <scope>NUCLEOTIDE SEQUENCE [LARGE SCALE GENOMIC DNA]</scope>
    <source>
        <strain evidence="3">MC09</strain>
    </source>
</reference>
<keyword evidence="1" id="KW-0545">Nucleotide biosynthesis</keyword>
<dbReference type="GO" id="GO:0070402">
    <property type="term" value="F:NADPH binding"/>
    <property type="evidence" value="ECO:0007669"/>
    <property type="project" value="TreeGrafter"/>
</dbReference>
<sequence>MNAIKIYTISRPSVDFDAIAEFITDEGVIWMRSPGASVAEEIVEVAGRVCYMSFKETGVRNNTAYIANLIAQGHESVLEHVSWTFLISGVSRAFSHQLVRHRVGFAFSQLSQQYHEESDAEFVMPSIIGDDPELSEKWRTTMEANRSLYRHMVHELTPTKLHQLGNVGAREALRALRSAARSVLPNATATKIVITANARALRHFLKVRGSIPGDEEMRIVAASLLTILQKDAPEIFRDFFTETLPDGSPIVRRLAPSISTPTNSVTIP</sequence>
<dbReference type="RefSeq" id="WP_013816775.1">
    <property type="nucleotide sequence ID" value="NC_015572.1"/>
</dbReference>
<keyword evidence="1" id="KW-0808">Transferase</keyword>
<feature type="binding site" evidence="1">
    <location>
        <position position="109"/>
    </location>
    <ligand>
        <name>FAD</name>
        <dbReference type="ChEBI" id="CHEBI:57692"/>
        <note>ligand shared between neighboring subunits</note>
    </ligand>
</feature>
<dbReference type="OrthoDB" id="9780625at2"/>
<dbReference type="CDD" id="cd20175">
    <property type="entry name" value="ThyX"/>
    <property type="match status" value="1"/>
</dbReference>
<dbReference type="KEGG" id="mmt:Metme_0048"/>
<evidence type="ECO:0000313" key="2">
    <source>
        <dbReference type="EMBL" id="AEF98502.1"/>
    </source>
</evidence>
<feature type="binding site" evidence="1">
    <location>
        <begin position="97"/>
        <end position="100"/>
    </location>
    <ligand>
        <name>dUMP</name>
        <dbReference type="ChEBI" id="CHEBI:246422"/>
        <note>ligand shared between dimeric partners</note>
    </ligand>
</feature>
<dbReference type="GO" id="GO:0032259">
    <property type="term" value="P:methylation"/>
    <property type="evidence" value="ECO:0007669"/>
    <property type="project" value="UniProtKB-KW"/>
</dbReference>
<dbReference type="Gene3D" id="3.30.70.3180">
    <property type="match status" value="2"/>
</dbReference>
<dbReference type="PANTHER" id="PTHR34934">
    <property type="entry name" value="FLAVIN-DEPENDENT THYMIDYLATE SYNTHASE"/>
    <property type="match status" value="1"/>
</dbReference>
<dbReference type="Proteomes" id="UP000008888">
    <property type="component" value="Chromosome"/>
</dbReference>
<dbReference type="PROSITE" id="PS51331">
    <property type="entry name" value="THYX"/>
    <property type="match status" value="1"/>
</dbReference>
<dbReference type="EMBL" id="CP002738">
    <property type="protein sequence ID" value="AEF98502.1"/>
    <property type="molecule type" value="Genomic_DNA"/>
</dbReference>
<feature type="binding site" description="in other chain" evidence="1">
    <location>
        <position position="181"/>
    </location>
    <ligand>
        <name>dUMP</name>
        <dbReference type="ChEBI" id="CHEBI:246422"/>
        <note>ligand shared between dimeric partners</note>
    </ligand>
</feature>
<dbReference type="NCBIfam" id="TIGR02170">
    <property type="entry name" value="thyX"/>
    <property type="match status" value="1"/>
</dbReference>
<dbReference type="HOGENOM" id="CLU_077585_1_0_6"/>
<evidence type="ECO:0000313" key="3">
    <source>
        <dbReference type="Proteomes" id="UP000008888"/>
    </source>
</evidence>
<dbReference type="UniPathway" id="UPA00575"/>
<feature type="binding site" evidence="1">
    <location>
        <begin position="100"/>
        <end position="102"/>
    </location>
    <ligand>
        <name>FAD</name>
        <dbReference type="ChEBI" id="CHEBI:57692"/>
        <note>ligand shared between neighboring subunits</note>
    </ligand>
</feature>
<feature type="binding site" evidence="1">
    <location>
        <begin position="197"/>
        <end position="199"/>
    </location>
    <ligand>
        <name>FAD</name>
        <dbReference type="ChEBI" id="CHEBI:57692"/>
        <note>ligand shared between neighboring subunits</note>
    </ligand>
</feature>
<dbReference type="GO" id="GO:0006235">
    <property type="term" value="P:dTTP biosynthetic process"/>
    <property type="evidence" value="ECO:0007669"/>
    <property type="project" value="UniProtKB-UniRule"/>
</dbReference>
<accession>F9ZX41</accession>
<dbReference type="SUPFAM" id="SSF69796">
    <property type="entry name" value="Thymidylate synthase-complementing protein Thy1"/>
    <property type="match status" value="1"/>
</dbReference>
<reference key="2">
    <citation type="submission" date="2011-05" db="EMBL/GenBank/DDBJ databases">
        <title>Complete genome sequence of the aerobic marine methanotroph Methylomonas methanica MC09.</title>
        <authorList>
            <person name="Boden R."/>
            <person name="Cunliffe M."/>
            <person name="Scanlan J."/>
            <person name="Moussard H."/>
            <person name="Kits K.D."/>
            <person name="Klotz M."/>
            <person name="Jetten M."/>
            <person name="Vuilleumier S."/>
            <person name="Han J."/>
            <person name="Peters L."/>
            <person name="Mikhailova N."/>
            <person name="Teshima H."/>
            <person name="Tapia R."/>
            <person name="Kyrpides N."/>
            <person name="Ivanova N."/>
            <person name="Pagani I."/>
            <person name="Cheng J.-F."/>
            <person name="Goodwin L."/>
            <person name="Han C."/>
            <person name="Hauser L."/>
            <person name="Land M."/>
            <person name="Lapidus A."/>
            <person name="Lucas S."/>
            <person name="Pitluck S."/>
            <person name="Woyke T."/>
            <person name="Stein L.Y."/>
            <person name="Murrell C."/>
        </authorList>
    </citation>
    <scope>NUCLEOTIDE SEQUENCE</scope>
    <source>
        <strain>MC09</strain>
    </source>
</reference>
<name>F9ZX41_METMM</name>